<evidence type="ECO:0000313" key="1">
    <source>
        <dbReference type="EMBL" id="GAH26399.1"/>
    </source>
</evidence>
<gene>
    <name evidence="1" type="ORF">S03H2_02624</name>
</gene>
<sequence>MLRPDSVVCRRHLCTDEVIPYLNKIKPSLKGLLITHFGSYMDSPFSPKNYIPSQIEKLKDNTNINKIIAAEDGAKIKIVDFLN</sequence>
<evidence type="ECO:0008006" key="2">
    <source>
        <dbReference type="Google" id="ProtNLM"/>
    </source>
</evidence>
<proteinExistence type="predicted"/>
<protein>
    <recommendedName>
        <fullName evidence="2">Metallo-beta-lactamase domain-containing protein</fullName>
    </recommendedName>
</protein>
<dbReference type="EMBL" id="BARU01000896">
    <property type="protein sequence ID" value="GAH26399.1"/>
    <property type="molecule type" value="Genomic_DNA"/>
</dbReference>
<organism evidence="1">
    <name type="scientific">marine sediment metagenome</name>
    <dbReference type="NCBI Taxonomy" id="412755"/>
    <lineage>
        <taxon>unclassified sequences</taxon>
        <taxon>metagenomes</taxon>
        <taxon>ecological metagenomes</taxon>
    </lineage>
</organism>
<reference evidence="1" key="1">
    <citation type="journal article" date="2014" name="Front. Microbiol.">
        <title>High frequency of phylogenetically diverse reductive dehalogenase-homologous genes in deep subseafloor sedimentary metagenomes.</title>
        <authorList>
            <person name="Kawai M."/>
            <person name="Futagami T."/>
            <person name="Toyoda A."/>
            <person name="Takaki Y."/>
            <person name="Nishi S."/>
            <person name="Hori S."/>
            <person name="Arai W."/>
            <person name="Tsubouchi T."/>
            <person name="Morono Y."/>
            <person name="Uchiyama I."/>
            <person name="Ito T."/>
            <person name="Fujiyama A."/>
            <person name="Inagaki F."/>
            <person name="Takami H."/>
        </authorList>
    </citation>
    <scope>NUCLEOTIDE SEQUENCE</scope>
    <source>
        <strain evidence="1">Expedition CK06-06</strain>
    </source>
</reference>
<accession>X1FAH1</accession>
<dbReference type="AlphaFoldDB" id="X1FAH1"/>
<comment type="caution">
    <text evidence="1">The sequence shown here is derived from an EMBL/GenBank/DDBJ whole genome shotgun (WGS) entry which is preliminary data.</text>
</comment>
<name>X1FAH1_9ZZZZ</name>